<feature type="compositionally biased region" description="Basic and acidic residues" evidence="2">
    <location>
        <begin position="85"/>
        <end position="97"/>
    </location>
</feature>
<proteinExistence type="inferred from homology"/>
<dbReference type="GO" id="GO:0006974">
    <property type="term" value="P:DNA damage response"/>
    <property type="evidence" value="ECO:0000318"/>
    <property type="project" value="GO_Central"/>
</dbReference>
<evidence type="ECO:0000313" key="4">
    <source>
        <dbReference type="Ensembl" id="ENSMODP00000015050.4"/>
    </source>
</evidence>
<dbReference type="Bgee" id="ENSMODG00000012013">
    <property type="expression patterns" value="Expressed in liver and 20 other cell types or tissues"/>
</dbReference>
<dbReference type="OMA" id="QRTNHKY"/>
<dbReference type="Ensembl" id="ENSMODT00000015328.4">
    <property type="protein sequence ID" value="ENSMODP00000015050.4"/>
    <property type="gene ID" value="ENSMODG00000012013.4"/>
</dbReference>
<feature type="region of interest" description="Disordered" evidence="2">
    <location>
        <begin position="189"/>
        <end position="233"/>
    </location>
</feature>
<sequence>MIILCNLYLFCRNQSITDFFKPIPKQDRLVLNSAQRTNLKYRRDILLDNSIGQFERKTSSPKNMCKKMPVTPRNKSPISKTLMGEFKEEESRRDTLERNQSPGTGKSFMSTSHHCLSRNEMKDPRKQEKSPIKMSSHNHENIKEKAKRTDKRKKIADAKILVSSLNPEILKNSSSKIGSENDMSRCHCVKKQKDPVKKRTKEQRQELVKHSHYSKKGFLRRKQKRFRSDSLEAASGRTKLLNSAGSSGFSNAKTCIISSTRKREVTLPKAPIECSLVSTRIKKQKKKNFKDVANTSSVKISKKSLPFQKSITKAPPAVLGDVDLPSPSISRLSCKKLGNSSSTSGISRKKPKVFFDSDEENFDCNLESDEEEVALKPLQEIMSLNSSQPATPEKPFVLSGKPRALSSNISRSLKYKLYLLCHSFTSPRSDEWEKELKEDLVKGQGIKSLIESEDADDSGELQEEHKELLRKFFIALDAIPDCHPGEEIFHFFNYGKIFNQYTLDLRDCNFVPKNAIEDLILKSGRTQQIFLTTQGYLSTAYHYIQCPIPVLKWLFQMISVHTDYIVSIQLLNTLIDITIRNDATSGPSACPWIPSLSDIASVFVNMGVSFKCLFPIRNLQPDFNEDIFNSEVQSISEERASEDSIEDAVVSCLPETNILNVVKFIGLCTAIYPEGYTDKEIILLLLMFLKMSLEKHLKQIALVDFQSLLINLLRNFRDWDTKMPELCMAISELSSHHHNLLWLVQFVPNWTSRGRQVRQHLSLLIIAKFLDKKPEDIPSASDMQMSLLCQYLVQMKPSDLLRKMKAKKDGEQQNNPTKDCSSLDLEQQVYYLTYVLLHLVSEVSSYSFPFQRRKYLLQLCRYLEKHIRCCIREDARFFHRTKVIDLVAIIHGKWQEMIQNSLPTQVTFYYVVVFLNALLFHII</sequence>
<keyword evidence="5" id="KW-1185">Reference proteome</keyword>
<reference evidence="4" key="2">
    <citation type="submission" date="2025-08" db="UniProtKB">
        <authorList>
            <consortium name="Ensembl"/>
        </authorList>
    </citation>
    <scope>IDENTIFICATION</scope>
</reference>
<dbReference type="STRING" id="13616.ENSMODP00000015050"/>
<dbReference type="GeneTree" id="ENSGT00530000064017"/>
<reference evidence="4" key="3">
    <citation type="submission" date="2025-09" db="UniProtKB">
        <authorList>
            <consortium name="Ensembl"/>
        </authorList>
    </citation>
    <scope>IDENTIFICATION</scope>
</reference>
<accession>F7AMB3</accession>
<dbReference type="AlphaFoldDB" id="F7AMB3"/>
<dbReference type="PANTHER" id="PTHR16046">
    <property type="entry name" value="SMC5-SMC6 COMPLEX LOCALIZATION FACTOR 2"/>
    <property type="match status" value="1"/>
</dbReference>
<evidence type="ECO:0000259" key="3">
    <source>
        <dbReference type="Pfam" id="PF14816"/>
    </source>
</evidence>
<dbReference type="GO" id="GO:0035861">
    <property type="term" value="C:site of double-strand break"/>
    <property type="evidence" value="ECO:0000318"/>
    <property type="project" value="GO_Central"/>
</dbReference>
<organism evidence="4 5">
    <name type="scientific">Monodelphis domestica</name>
    <name type="common">Gray short-tailed opossum</name>
    <dbReference type="NCBI Taxonomy" id="13616"/>
    <lineage>
        <taxon>Eukaryota</taxon>
        <taxon>Metazoa</taxon>
        <taxon>Chordata</taxon>
        <taxon>Craniata</taxon>
        <taxon>Vertebrata</taxon>
        <taxon>Euteleostomi</taxon>
        <taxon>Mammalia</taxon>
        <taxon>Metatheria</taxon>
        <taxon>Didelphimorphia</taxon>
        <taxon>Didelphidae</taxon>
        <taxon>Monodelphis</taxon>
    </lineage>
</organism>
<feature type="compositionally biased region" description="Basic and acidic residues" evidence="2">
    <location>
        <begin position="117"/>
        <end position="144"/>
    </location>
</feature>
<dbReference type="Pfam" id="PF14816">
    <property type="entry name" value="CANIN"/>
    <property type="match status" value="1"/>
</dbReference>
<dbReference type="InParanoid" id="F7AMB3"/>
<dbReference type="PANTHER" id="PTHR16046:SF10">
    <property type="entry name" value="SMC5-SMC6 COMPLEX LOCALIZATION FACTOR PROTEIN 2"/>
    <property type="match status" value="1"/>
</dbReference>
<reference evidence="4 5" key="1">
    <citation type="journal article" date="2007" name="Nature">
        <title>Genome of the marsupial Monodelphis domestica reveals innovation in non-coding sequences.</title>
        <authorList>
            <person name="Mikkelsen T.S."/>
            <person name="Wakefield M.J."/>
            <person name="Aken B."/>
            <person name="Amemiya C.T."/>
            <person name="Chang J.L."/>
            <person name="Duke S."/>
            <person name="Garber M."/>
            <person name="Gentles A.J."/>
            <person name="Goodstadt L."/>
            <person name="Heger A."/>
            <person name="Jurka J."/>
            <person name="Kamal M."/>
            <person name="Mauceli E."/>
            <person name="Searle S.M."/>
            <person name="Sharpe T."/>
            <person name="Baker M.L."/>
            <person name="Batzer M.A."/>
            <person name="Benos P.V."/>
            <person name="Belov K."/>
            <person name="Clamp M."/>
            <person name="Cook A."/>
            <person name="Cuff J."/>
            <person name="Das R."/>
            <person name="Davidow L."/>
            <person name="Deakin J.E."/>
            <person name="Fazzari M.J."/>
            <person name="Glass J.L."/>
            <person name="Grabherr M."/>
            <person name="Greally J.M."/>
            <person name="Gu W."/>
            <person name="Hore T.A."/>
            <person name="Huttley G.A."/>
            <person name="Kleber M."/>
            <person name="Jirtle R.L."/>
            <person name="Koina E."/>
            <person name="Lee J.T."/>
            <person name="Mahony S."/>
            <person name="Marra M.A."/>
            <person name="Miller R.D."/>
            <person name="Nicholls R.D."/>
            <person name="Oda M."/>
            <person name="Papenfuss A.T."/>
            <person name="Parra Z.E."/>
            <person name="Pollock D.D."/>
            <person name="Ray D.A."/>
            <person name="Schein J.E."/>
            <person name="Speed T.P."/>
            <person name="Thompson K."/>
            <person name="VandeBerg J.L."/>
            <person name="Wade C.M."/>
            <person name="Walker J.A."/>
            <person name="Waters P.D."/>
            <person name="Webber C."/>
            <person name="Weidman J.R."/>
            <person name="Xie X."/>
            <person name="Zody M.C."/>
            <person name="Baldwin J."/>
            <person name="Abdouelleil A."/>
            <person name="Abdulkadir J."/>
            <person name="Abebe A."/>
            <person name="Abera B."/>
            <person name="Abreu J."/>
            <person name="Acer S.C."/>
            <person name="Aftuck L."/>
            <person name="Alexander A."/>
            <person name="An P."/>
            <person name="Anderson E."/>
            <person name="Anderson S."/>
            <person name="Arachi H."/>
            <person name="Azer M."/>
            <person name="Bachantsang P."/>
            <person name="Barry A."/>
            <person name="Bayul T."/>
            <person name="Berlin A."/>
            <person name="Bessette D."/>
            <person name="Bloom T."/>
            <person name="Bloom T."/>
            <person name="Boguslavskiy L."/>
            <person name="Bonnet C."/>
            <person name="Boukhgalter B."/>
            <person name="Bourzgui I."/>
            <person name="Brown A."/>
            <person name="Cahill P."/>
            <person name="Channer S."/>
            <person name="Cheshatsang Y."/>
            <person name="Chuda L."/>
            <person name="Citroen M."/>
            <person name="Collymore A."/>
            <person name="Cooke P."/>
            <person name="Costello M."/>
            <person name="D'Aco K."/>
            <person name="Daza R."/>
            <person name="De Haan G."/>
            <person name="DeGray S."/>
            <person name="DeMaso C."/>
            <person name="Dhargay N."/>
            <person name="Dooley K."/>
            <person name="Dooley E."/>
            <person name="Doricent M."/>
            <person name="Dorje P."/>
            <person name="Dorjee K."/>
            <person name="Dupes A."/>
            <person name="Elong R."/>
            <person name="Falk J."/>
            <person name="Farina A."/>
            <person name="Faro S."/>
            <person name="Ferguson D."/>
            <person name="Fisher S."/>
            <person name="Foley C.D."/>
            <person name="Franke A."/>
            <person name="Friedrich D."/>
            <person name="Gadbois L."/>
            <person name="Gearin G."/>
            <person name="Gearin C.R."/>
            <person name="Giannoukos G."/>
            <person name="Goode T."/>
            <person name="Graham J."/>
            <person name="Grandbois E."/>
            <person name="Grewal S."/>
            <person name="Gyaltsen K."/>
            <person name="Hafez N."/>
            <person name="Hagos B."/>
            <person name="Hall J."/>
            <person name="Henson C."/>
            <person name="Hollinger A."/>
            <person name="Honan T."/>
            <person name="Huard M.D."/>
            <person name="Hughes L."/>
            <person name="Hurhula B."/>
            <person name="Husby M.E."/>
            <person name="Kamat A."/>
            <person name="Kanga B."/>
            <person name="Kashin S."/>
            <person name="Khazanovich D."/>
            <person name="Kisner P."/>
            <person name="Lance K."/>
            <person name="Lara M."/>
            <person name="Lee W."/>
            <person name="Lennon N."/>
            <person name="Letendre F."/>
            <person name="LeVine R."/>
            <person name="Lipovsky A."/>
            <person name="Liu X."/>
            <person name="Liu J."/>
            <person name="Liu S."/>
            <person name="Lokyitsang T."/>
            <person name="Lokyitsang Y."/>
            <person name="Lubonja R."/>
            <person name="Lui A."/>
            <person name="MacDonald P."/>
            <person name="Magnisalis V."/>
            <person name="Maru K."/>
            <person name="Matthews C."/>
            <person name="McCusker W."/>
            <person name="McDonough S."/>
            <person name="Mehta T."/>
            <person name="Meldrim J."/>
            <person name="Meneus L."/>
            <person name="Mihai O."/>
            <person name="Mihalev A."/>
            <person name="Mihova T."/>
            <person name="Mittelman R."/>
            <person name="Mlenga V."/>
            <person name="Montmayeur A."/>
            <person name="Mulrain L."/>
            <person name="Navidi A."/>
            <person name="Naylor J."/>
            <person name="Negash T."/>
            <person name="Nguyen T."/>
            <person name="Nguyen N."/>
            <person name="Nicol R."/>
            <person name="Norbu C."/>
            <person name="Norbu N."/>
            <person name="Novod N."/>
            <person name="O'Neill B."/>
            <person name="Osman S."/>
            <person name="Markiewicz E."/>
            <person name="Oyono O.L."/>
            <person name="Patti C."/>
            <person name="Phunkhang P."/>
            <person name="Pierre F."/>
            <person name="Priest M."/>
            <person name="Raghuraman S."/>
            <person name="Rege F."/>
            <person name="Reyes R."/>
            <person name="Rise C."/>
            <person name="Rogov P."/>
            <person name="Ross K."/>
            <person name="Ryan E."/>
            <person name="Settipalli S."/>
            <person name="Shea T."/>
            <person name="Sherpa N."/>
            <person name="Shi L."/>
            <person name="Shih D."/>
            <person name="Sparrow T."/>
            <person name="Spaulding J."/>
            <person name="Stalker J."/>
            <person name="Stange-Thomann N."/>
            <person name="Stavropoulos S."/>
            <person name="Stone C."/>
            <person name="Strader C."/>
            <person name="Tesfaye S."/>
            <person name="Thomson T."/>
            <person name="Thoulutsang Y."/>
            <person name="Thoulutsang D."/>
            <person name="Topham K."/>
            <person name="Topping I."/>
            <person name="Tsamla T."/>
            <person name="Vassiliev H."/>
            <person name="Vo A."/>
            <person name="Wangchuk T."/>
            <person name="Wangdi T."/>
            <person name="Weiand M."/>
            <person name="Wilkinson J."/>
            <person name="Wilson A."/>
            <person name="Yadav S."/>
            <person name="Young G."/>
            <person name="Yu Q."/>
            <person name="Zembek L."/>
            <person name="Zhong D."/>
            <person name="Zimmer A."/>
            <person name="Zwirko Z."/>
            <person name="Jaffe D.B."/>
            <person name="Alvarez P."/>
            <person name="Brockman W."/>
            <person name="Butler J."/>
            <person name="Chin C."/>
            <person name="Gnerre S."/>
            <person name="MacCallum I."/>
            <person name="Graves J.A."/>
            <person name="Ponting C.P."/>
            <person name="Breen M."/>
            <person name="Samollow P.B."/>
            <person name="Lander E.S."/>
            <person name="Lindblad-Toh K."/>
        </authorList>
    </citation>
    <scope>NUCLEOTIDE SEQUENCE [LARGE SCALE GENOMIC DNA]</scope>
</reference>
<name>F7AMB3_MONDO</name>
<dbReference type="GO" id="GO:0005634">
    <property type="term" value="C:nucleus"/>
    <property type="evidence" value="ECO:0000318"/>
    <property type="project" value="GO_Central"/>
</dbReference>
<dbReference type="HOGENOM" id="CLU_008361_0_0_1"/>
<feature type="compositionally biased region" description="Polar residues" evidence="2">
    <location>
        <begin position="98"/>
        <end position="114"/>
    </location>
</feature>
<dbReference type="InterPro" id="IPR044276">
    <property type="entry name" value="CANIN_dom"/>
</dbReference>
<evidence type="ECO:0000256" key="1">
    <source>
        <dbReference type="ARBA" id="ARBA00010311"/>
    </source>
</evidence>
<evidence type="ECO:0000256" key="2">
    <source>
        <dbReference type="SAM" id="MobiDB-lite"/>
    </source>
</evidence>
<protein>
    <recommendedName>
        <fullName evidence="3">Coiled-coil SMC6 And NSE5 INteracting (CANIN) domain-containing protein</fullName>
    </recommendedName>
</protein>
<evidence type="ECO:0000313" key="5">
    <source>
        <dbReference type="Proteomes" id="UP000002280"/>
    </source>
</evidence>
<feature type="region of interest" description="Disordered" evidence="2">
    <location>
        <begin position="56"/>
        <end position="153"/>
    </location>
</feature>
<feature type="compositionally biased region" description="Basic and acidic residues" evidence="2">
    <location>
        <begin position="191"/>
        <end position="209"/>
    </location>
</feature>
<dbReference type="InterPro" id="IPR026161">
    <property type="entry name" value="FAM178"/>
</dbReference>
<dbReference type="GO" id="GO:2000781">
    <property type="term" value="P:positive regulation of double-strand break repair"/>
    <property type="evidence" value="ECO:0000318"/>
    <property type="project" value="GO_Central"/>
</dbReference>
<dbReference type="Proteomes" id="UP000002280">
    <property type="component" value="Chromosome 1"/>
</dbReference>
<dbReference type="FunCoup" id="F7AMB3">
    <property type="interactions" value="1601"/>
</dbReference>
<comment type="similarity">
    <text evidence="1">Belongs to the FAM178 family.</text>
</comment>
<dbReference type="GO" id="GO:1990166">
    <property type="term" value="P:protein localization to site of double-strand break"/>
    <property type="evidence" value="ECO:0000318"/>
    <property type="project" value="GO_Central"/>
</dbReference>
<feature type="domain" description="Coiled-coil SMC6 And NSE5 INteracting (CANIN)" evidence="3">
    <location>
        <begin position="420"/>
        <end position="773"/>
    </location>
</feature>
<dbReference type="eggNOG" id="ENOG502QW1I">
    <property type="taxonomic scope" value="Eukaryota"/>
</dbReference>
<feature type="compositionally biased region" description="Basic residues" evidence="2">
    <location>
        <begin position="210"/>
        <end position="225"/>
    </location>
</feature>